<accession>A0A367KM41</accession>
<proteinExistence type="predicted"/>
<organism evidence="2 3">
    <name type="scientific">Rhizopus stolonifer</name>
    <name type="common">Rhizopus nigricans</name>
    <dbReference type="NCBI Taxonomy" id="4846"/>
    <lineage>
        <taxon>Eukaryota</taxon>
        <taxon>Fungi</taxon>
        <taxon>Fungi incertae sedis</taxon>
        <taxon>Mucoromycota</taxon>
        <taxon>Mucoromycotina</taxon>
        <taxon>Mucoromycetes</taxon>
        <taxon>Mucorales</taxon>
        <taxon>Mucorineae</taxon>
        <taxon>Rhizopodaceae</taxon>
        <taxon>Rhizopus</taxon>
    </lineage>
</organism>
<feature type="non-terminal residue" evidence="2">
    <location>
        <position position="1"/>
    </location>
</feature>
<dbReference type="Proteomes" id="UP000253551">
    <property type="component" value="Unassembled WGS sequence"/>
</dbReference>
<evidence type="ECO:0000313" key="3">
    <source>
        <dbReference type="Proteomes" id="UP000253551"/>
    </source>
</evidence>
<evidence type="ECO:0000313" key="2">
    <source>
        <dbReference type="EMBL" id="RCI03229.1"/>
    </source>
</evidence>
<gene>
    <name evidence="2" type="ORF">CU098_007186</name>
</gene>
<keyword evidence="3" id="KW-1185">Reference proteome</keyword>
<protein>
    <submittedName>
        <fullName evidence="2">Uncharacterized protein</fullName>
    </submittedName>
</protein>
<comment type="caution">
    <text evidence="2">The sequence shown here is derived from an EMBL/GenBank/DDBJ whole genome shotgun (WGS) entry which is preliminary data.</text>
</comment>
<feature type="region of interest" description="Disordered" evidence="1">
    <location>
        <begin position="62"/>
        <end position="94"/>
    </location>
</feature>
<sequence length="130" mass="15020">RQRSTRKLCRTVTEKEIDFEITSDTPPIASQQLMEVDDDPAGRQLNNLKKHHRRYQVNGFLKSSRNKPSLVKPEIKNTEKSTTMADDSETKSRKITQQAEVSALLGSIQILKLKRKKLFLENSIQDLKRK</sequence>
<dbReference type="EMBL" id="PJQM01001096">
    <property type="protein sequence ID" value="RCI03229.1"/>
    <property type="molecule type" value="Genomic_DNA"/>
</dbReference>
<reference evidence="2 3" key="1">
    <citation type="journal article" date="2018" name="G3 (Bethesda)">
        <title>Phylogenetic and Phylogenomic Definition of Rhizopus Species.</title>
        <authorList>
            <person name="Gryganskyi A.P."/>
            <person name="Golan J."/>
            <person name="Dolatabadi S."/>
            <person name="Mondo S."/>
            <person name="Robb S."/>
            <person name="Idnurm A."/>
            <person name="Muszewska A."/>
            <person name="Steczkiewicz K."/>
            <person name="Masonjones S."/>
            <person name="Liao H.L."/>
            <person name="Gajdeczka M.T."/>
            <person name="Anike F."/>
            <person name="Vuek A."/>
            <person name="Anishchenko I.M."/>
            <person name="Voigt K."/>
            <person name="de Hoog G.S."/>
            <person name="Smith M.E."/>
            <person name="Heitman J."/>
            <person name="Vilgalys R."/>
            <person name="Stajich J.E."/>
        </authorList>
    </citation>
    <scope>NUCLEOTIDE SEQUENCE [LARGE SCALE GENOMIC DNA]</scope>
    <source>
        <strain evidence="2 3">LSU 92-RS-03</strain>
    </source>
</reference>
<name>A0A367KM41_RHIST</name>
<evidence type="ECO:0000256" key="1">
    <source>
        <dbReference type="SAM" id="MobiDB-lite"/>
    </source>
</evidence>
<dbReference type="AlphaFoldDB" id="A0A367KM41"/>